<accession>A0A0S3SU06</accession>
<feature type="compositionally biased region" description="Basic and acidic residues" evidence="1">
    <location>
        <begin position="19"/>
        <end position="42"/>
    </location>
</feature>
<evidence type="ECO:0000313" key="2">
    <source>
        <dbReference type="EMBL" id="BAT96327.1"/>
    </source>
</evidence>
<evidence type="ECO:0000313" key="3">
    <source>
        <dbReference type="Proteomes" id="UP000291084"/>
    </source>
</evidence>
<gene>
    <name evidence="2" type="primary">Vigan.08G324500</name>
    <name evidence="2" type="ORF">VIGAN_08324500</name>
</gene>
<evidence type="ECO:0000256" key="1">
    <source>
        <dbReference type="SAM" id="MobiDB-lite"/>
    </source>
</evidence>
<keyword evidence="3" id="KW-1185">Reference proteome</keyword>
<name>A0A0S3SU06_PHAAN</name>
<sequence length="50" mass="5741">MQRRAEVDESNPCWPTADGGDKAGERNAADEMRERVERKRLETNTVSKCF</sequence>
<protein>
    <submittedName>
        <fullName evidence="2">Uncharacterized protein</fullName>
    </submittedName>
</protein>
<organism evidence="2 3">
    <name type="scientific">Vigna angularis var. angularis</name>
    <dbReference type="NCBI Taxonomy" id="157739"/>
    <lineage>
        <taxon>Eukaryota</taxon>
        <taxon>Viridiplantae</taxon>
        <taxon>Streptophyta</taxon>
        <taxon>Embryophyta</taxon>
        <taxon>Tracheophyta</taxon>
        <taxon>Spermatophyta</taxon>
        <taxon>Magnoliopsida</taxon>
        <taxon>eudicotyledons</taxon>
        <taxon>Gunneridae</taxon>
        <taxon>Pentapetalae</taxon>
        <taxon>rosids</taxon>
        <taxon>fabids</taxon>
        <taxon>Fabales</taxon>
        <taxon>Fabaceae</taxon>
        <taxon>Papilionoideae</taxon>
        <taxon>50 kb inversion clade</taxon>
        <taxon>NPAAA clade</taxon>
        <taxon>indigoferoid/millettioid clade</taxon>
        <taxon>Phaseoleae</taxon>
        <taxon>Vigna</taxon>
    </lineage>
</organism>
<dbReference type="EMBL" id="AP015041">
    <property type="protein sequence ID" value="BAT96327.1"/>
    <property type="molecule type" value="Genomic_DNA"/>
</dbReference>
<reference evidence="2 3" key="1">
    <citation type="journal article" date="2015" name="Sci. Rep.">
        <title>The power of single molecule real-time sequencing technology in the de novo assembly of a eukaryotic genome.</title>
        <authorList>
            <person name="Sakai H."/>
            <person name="Naito K."/>
            <person name="Ogiso-Tanaka E."/>
            <person name="Takahashi Y."/>
            <person name="Iseki K."/>
            <person name="Muto C."/>
            <person name="Satou K."/>
            <person name="Teruya K."/>
            <person name="Shiroma A."/>
            <person name="Shimoji M."/>
            <person name="Hirano T."/>
            <person name="Itoh T."/>
            <person name="Kaga A."/>
            <person name="Tomooka N."/>
        </authorList>
    </citation>
    <scope>NUCLEOTIDE SEQUENCE [LARGE SCALE GENOMIC DNA]</scope>
    <source>
        <strain evidence="3">cv. Shumari</strain>
    </source>
</reference>
<feature type="region of interest" description="Disordered" evidence="1">
    <location>
        <begin position="1"/>
        <end position="50"/>
    </location>
</feature>
<dbReference type="Proteomes" id="UP000291084">
    <property type="component" value="Chromosome 8"/>
</dbReference>
<dbReference type="AlphaFoldDB" id="A0A0S3SU06"/>
<proteinExistence type="predicted"/>